<keyword evidence="3" id="KW-1185">Reference proteome</keyword>
<dbReference type="EMBL" id="KN831769">
    <property type="protein sequence ID" value="KIM47871.1"/>
    <property type="molecule type" value="Genomic_DNA"/>
</dbReference>
<evidence type="ECO:0000256" key="1">
    <source>
        <dbReference type="SAM" id="MobiDB-lite"/>
    </source>
</evidence>
<dbReference type="Proteomes" id="UP000053424">
    <property type="component" value="Unassembled WGS sequence"/>
</dbReference>
<name>A0A0C3CVI3_HEBCY</name>
<accession>A0A0C3CVI3</accession>
<organism evidence="2 3">
    <name type="scientific">Hebeloma cylindrosporum</name>
    <dbReference type="NCBI Taxonomy" id="76867"/>
    <lineage>
        <taxon>Eukaryota</taxon>
        <taxon>Fungi</taxon>
        <taxon>Dikarya</taxon>
        <taxon>Basidiomycota</taxon>
        <taxon>Agaricomycotina</taxon>
        <taxon>Agaricomycetes</taxon>
        <taxon>Agaricomycetidae</taxon>
        <taxon>Agaricales</taxon>
        <taxon>Agaricineae</taxon>
        <taxon>Hymenogastraceae</taxon>
        <taxon>Hebeloma</taxon>
    </lineage>
</organism>
<feature type="region of interest" description="Disordered" evidence="1">
    <location>
        <begin position="1"/>
        <end position="24"/>
    </location>
</feature>
<feature type="region of interest" description="Disordered" evidence="1">
    <location>
        <begin position="364"/>
        <end position="384"/>
    </location>
</feature>
<evidence type="ECO:0000313" key="2">
    <source>
        <dbReference type="EMBL" id="KIM47871.1"/>
    </source>
</evidence>
<dbReference type="PANTHER" id="PTHR12975">
    <property type="entry name" value="TRANSPORT PROTEIN TRAPP"/>
    <property type="match status" value="1"/>
</dbReference>
<evidence type="ECO:0000313" key="3">
    <source>
        <dbReference type="Proteomes" id="UP000053424"/>
    </source>
</evidence>
<dbReference type="STRING" id="686832.A0A0C3CVI3"/>
<reference evidence="3" key="2">
    <citation type="submission" date="2015-01" db="EMBL/GenBank/DDBJ databases">
        <title>Evolutionary Origins and Diversification of the Mycorrhizal Mutualists.</title>
        <authorList>
            <consortium name="DOE Joint Genome Institute"/>
            <consortium name="Mycorrhizal Genomics Consortium"/>
            <person name="Kohler A."/>
            <person name="Kuo A."/>
            <person name="Nagy L.G."/>
            <person name="Floudas D."/>
            <person name="Copeland A."/>
            <person name="Barry K.W."/>
            <person name="Cichocki N."/>
            <person name="Veneault-Fourrey C."/>
            <person name="LaButti K."/>
            <person name="Lindquist E.A."/>
            <person name="Lipzen A."/>
            <person name="Lundell T."/>
            <person name="Morin E."/>
            <person name="Murat C."/>
            <person name="Riley R."/>
            <person name="Ohm R."/>
            <person name="Sun H."/>
            <person name="Tunlid A."/>
            <person name="Henrissat B."/>
            <person name="Grigoriev I.V."/>
            <person name="Hibbett D.S."/>
            <person name="Martin F."/>
        </authorList>
    </citation>
    <scope>NUCLEOTIDE SEQUENCE [LARGE SCALE GENOMIC DNA]</scope>
    <source>
        <strain evidence="3">h7</strain>
    </source>
</reference>
<protein>
    <submittedName>
        <fullName evidence="2">Uncharacterized protein</fullName>
    </submittedName>
</protein>
<dbReference type="AlphaFoldDB" id="A0A0C3CVI3"/>
<proteinExistence type="predicted"/>
<dbReference type="GO" id="GO:1990072">
    <property type="term" value="C:TRAPPIII protein complex"/>
    <property type="evidence" value="ECO:0007669"/>
    <property type="project" value="TreeGrafter"/>
</dbReference>
<dbReference type="InterPro" id="IPR024420">
    <property type="entry name" value="TRAPP_III_complex_Trs85"/>
</dbReference>
<sequence length="812" mass="89739">MELCKHPPPKELSPSFWDSEGKSPNAKEGLEEILSGIEHPLGRLLYTTGDVSGAVALFLSLLKGASAVSSTVGQLNLGEAPLRTPGSDKLYLDDFRVAFNYWKSTEPDQIPATNLRTPFKLCLTKQSSLRFLGDNCTDDDVWLSRQDAWKAFWKSRGGSEHVAASGKVSMCELFWMDLIMQNPLDAEINLSNVTLVVNENLSNPASADDFIEVEVIKEVTIGPQASISVPISLKSNRPAKLSITHAKYDFLSLLPTIESMASPGRRLHETALQRQQPTYAPDSLMQVEVVPSEHRLLVTCVSAERLSLLQGENKAIQLCLTNSGSKPINEVWMVSGADDEIWIGIDDDFENSPTTSEIIRSRNSLRPQEPQRIPLHTSDRSSILQPGDSMELPTILHAESSGAYELCLLFVFREDNSQLFHSTKLTCPYEVRSLLETSVSAQPSQLQDYAYLLDVHITNVSPTELVEVTQITSVSPRWTSSLLSDDLLGTVAPSQSNRSLLGASCWMEGSGSDETRAFVSTKLSGLLKGETIDLISPPPMDLVCSHISKAPRKRSIQSAATADFVQSGRRKFTSHHISQGHPYIASNLYPFIFPLYNPSAVDFVVFWKIPSRNISGHCSILGITLGAGHAALENIIEEAESAKVKRSMYAETRRENMEVLDAIRMSEWNTEMNPIVVSVREKGTILHNFANGPCQISLEFCLRNHSLTHPAHYTLKLLSKTNPSSHLLPPPYLGRLTFRGTIPPSENTIVSPKLCITRPGSYGSRNWSLETEVIIPSGGERGEPSRKRRYSEEPKAIEEEAPCITVCDIQMA</sequence>
<reference evidence="2 3" key="1">
    <citation type="submission" date="2014-04" db="EMBL/GenBank/DDBJ databases">
        <authorList>
            <consortium name="DOE Joint Genome Institute"/>
            <person name="Kuo A."/>
            <person name="Gay G."/>
            <person name="Dore J."/>
            <person name="Kohler A."/>
            <person name="Nagy L.G."/>
            <person name="Floudas D."/>
            <person name="Copeland A."/>
            <person name="Barry K.W."/>
            <person name="Cichocki N."/>
            <person name="Veneault-Fourrey C."/>
            <person name="LaButti K."/>
            <person name="Lindquist E.A."/>
            <person name="Lipzen A."/>
            <person name="Lundell T."/>
            <person name="Morin E."/>
            <person name="Murat C."/>
            <person name="Sun H."/>
            <person name="Tunlid A."/>
            <person name="Henrissat B."/>
            <person name="Grigoriev I.V."/>
            <person name="Hibbett D.S."/>
            <person name="Martin F."/>
            <person name="Nordberg H.P."/>
            <person name="Cantor M.N."/>
            <person name="Hua S.X."/>
        </authorList>
    </citation>
    <scope>NUCLEOTIDE SEQUENCE [LARGE SCALE GENOMIC DNA]</scope>
    <source>
        <strain evidence="3">h7</strain>
    </source>
</reference>
<gene>
    <name evidence="2" type="ORF">M413DRAFT_211893</name>
</gene>
<dbReference type="OrthoDB" id="203724at2759"/>
<dbReference type="HOGENOM" id="CLU_347496_0_0_1"/>
<dbReference type="PANTHER" id="PTHR12975:SF6">
    <property type="entry name" value="TRAFFICKING PROTEIN PARTICLE COMPLEX SUBUNIT 8"/>
    <property type="match status" value="1"/>
</dbReference>